<sequence>MTIRRQVPGPLADIHHLSLAKCCCLASIVYTIAERLMHVDVYTRQSKLAKAGYSLKNALIIAITVREESSF</sequence>
<reference evidence="1 2" key="1">
    <citation type="submission" date="2014-06" db="EMBL/GenBank/DDBJ databases">
        <title>Whole Genome Sequences of Three Symbiotic Endozoicomonas Bacteria.</title>
        <authorList>
            <person name="Neave M.J."/>
            <person name="Apprill A."/>
            <person name="Voolstra C.R."/>
        </authorList>
    </citation>
    <scope>NUCLEOTIDE SEQUENCE [LARGE SCALE GENOMIC DNA]</scope>
    <source>
        <strain evidence="1 2">DSM 22380</strain>
    </source>
</reference>
<proteinExistence type="predicted"/>
<gene>
    <name evidence="1" type="ORF">GV64_05990</name>
</gene>
<dbReference type="Proteomes" id="UP000027997">
    <property type="component" value="Unassembled WGS sequence"/>
</dbReference>
<accession>A0A081K862</accession>
<evidence type="ECO:0000313" key="2">
    <source>
        <dbReference type="Proteomes" id="UP000027997"/>
    </source>
</evidence>
<name>A0A081K862_9GAMM</name>
<protein>
    <submittedName>
        <fullName evidence="1">Uncharacterized protein</fullName>
    </submittedName>
</protein>
<dbReference type="EMBL" id="JOJP01000001">
    <property type="protein sequence ID" value="KEI70338.1"/>
    <property type="molecule type" value="Genomic_DNA"/>
</dbReference>
<evidence type="ECO:0000313" key="1">
    <source>
        <dbReference type="EMBL" id="KEI70338.1"/>
    </source>
</evidence>
<comment type="caution">
    <text evidence="1">The sequence shown here is derived from an EMBL/GenBank/DDBJ whole genome shotgun (WGS) entry which is preliminary data.</text>
</comment>
<dbReference type="AlphaFoldDB" id="A0A081K862"/>
<organism evidence="1 2">
    <name type="scientific">Endozoicomonas elysicola</name>
    <dbReference type="NCBI Taxonomy" id="305900"/>
    <lineage>
        <taxon>Bacteria</taxon>
        <taxon>Pseudomonadati</taxon>
        <taxon>Pseudomonadota</taxon>
        <taxon>Gammaproteobacteria</taxon>
        <taxon>Oceanospirillales</taxon>
        <taxon>Endozoicomonadaceae</taxon>
        <taxon>Endozoicomonas</taxon>
    </lineage>
</organism>
<keyword evidence="2" id="KW-1185">Reference proteome</keyword>